<keyword evidence="3" id="KW-1185">Reference proteome</keyword>
<sequence length="200" mass="23700">MSETTNTTADINLPSLEKEGADERKVIIAEKKPRAQTCRERKPVKIERPKSSKSTGDLSDSKDPFAYRHFHTFFPSCNRLLAKKWEDRAKSMHLQKLHEAKPTIDNAPPKIYPHLEIRLKKLKLEEGRSIQNKPPHYLRQNWLLDRRQNLDYLKSISEYPQIYIKRIKEFDDNKSFAKLRRNSYKPYSEKIGKHKLTKKE</sequence>
<protein>
    <submittedName>
        <fullName evidence="2">Uncharacterized protein</fullName>
    </submittedName>
</protein>
<dbReference type="PANTHER" id="PTHR33768">
    <property type="entry name" value="MIP11318P"/>
    <property type="match status" value="1"/>
</dbReference>
<dbReference type="EMBL" id="JADGKB010000028">
    <property type="protein sequence ID" value="KAJ3258361.1"/>
    <property type="molecule type" value="Genomic_DNA"/>
</dbReference>
<dbReference type="AlphaFoldDB" id="A0AAD5UHK0"/>
<feature type="region of interest" description="Disordered" evidence="1">
    <location>
        <begin position="1"/>
        <end position="61"/>
    </location>
</feature>
<feature type="compositionally biased region" description="Polar residues" evidence="1">
    <location>
        <begin position="1"/>
        <end position="10"/>
    </location>
</feature>
<name>A0AAD5UHK0_9FUNG</name>
<evidence type="ECO:0000256" key="1">
    <source>
        <dbReference type="SAM" id="MobiDB-lite"/>
    </source>
</evidence>
<dbReference type="Proteomes" id="UP001210925">
    <property type="component" value="Unassembled WGS sequence"/>
</dbReference>
<evidence type="ECO:0000313" key="2">
    <source>
        <dbReference type="EMBL" id="KAJ3258361.1"/>
    </source>
</evidence>
<accession>A0AAD5UHK0</accession>
<organism evidence="2 3">
    <name type="scientific">Boothiomyces macroporosus</name>
    <dbReference type="NCBI Taxonomy" id="261099"/>
    <lineage>
        <taxon>Eukaryota</taxon>
        <taxon>Fungi</taxon>
        <taxon>Fungi incertae sedis</taxon>
        <taxon>Chytridiomycota</taxon>
        <taxon>Chytridiomycota incertae sedis</taxon>
        <taxon>Chytridiomycetes</taxon>
        <taxon>Rhizophydiales</taxon>
        <taxon>Terramycetaceae</taxon>
        <taxon>Boothiomyces</taxon>
    </lineage>
</organism>
<reference evidence="2" key="1">
    <citation type="submission" date="2020-05" db="EMBL/GenBank/DDBJ databases">
        <title>Phylogenomic resolution of chytrid fungi.</title>
        <authorList>
            <person name="Stajich J.E."/>
            <person name="Amses K."/>
            <person name="Simmons R."/>
            <person name="Seto K."/>
            <person name="Myers J."/>
            <person name="Bonds A."/>
            <person name="Quandt C.A."/>
            <person name="Barry K."/>
            <person name="Liu P."/>
            <person name="Grigoriev I."/>
            <person name="Longcore J.E."/>
            <person name="James T.Y."/>
        </authorList>
    </citation>
    <scope>NUCLEOTIDE SEQUENCE</scope>
    <source>
        <strain evidence="2">PLAUS21</strain>
    </source>
</reference>
<evidence type="ECO:0000313" key="3">
    <source>
        <dbReference type="Proteomes" id="UP001210925"/>
    </source>
</evidence>
<feature type="compositionally biased region" description="Basic and acidic residues" evidence="1">
    <location>
        <begin position="16"/>
        <end position="50"/>
    </location>
</feature>
<comment type="caution">
    <text evidence="2">The sequence shown here is derived from an EMBL/GenBank/DDBJ whole genome shotgun (WGS) entry which is preliminary data.</text>
</comment>
<dbReference type="PANTHER" id="PTHR33768:SF3">
    <property type="entry name" value="MIP11318P"/>
    <property type="match status" value="1"/>
</dbReference>
<dbReference type="InterPro" id="IPR038792">
    <property type="entry name" value="CFAP97D1/2"/>
</dbReference>
<gene>
    <name evidence="2" type="ORF">HK103_003649</name>
</gene>
<proteinExistence type="predicted"/>